<dbReference type="Gene3D" id="3.30.450.20">
    <property type="entry name" value="PAS domain"/>
    <property type="match status" value="1"/>
</dbReference>
<dbReference type="SMART" id="SM00304">
    <property type="entry name" value="HAMP"/>
    <property type="match status" value="1"/>
</dbReference>
<dbReference type="Gene3D" id="3.30.70.270">
    <property type="match status" value="1"/>
</dbReference>
<feature type="transmembrane region" description="Helical" evidence="1">
    <location>
        <begin position="12"/>
        <end position="32"/>
    </location>
</feature>
<dbReference type="SUPFAM" id="SSF158472">
    <property type="entry name" value="HAMP domain-like"/>
    <property type="match status" value="1"/>
</dbReference>
<feature type="domain" description="HAMP" evidence="3">
    <location>
        <begin position="323"/>
        <end position="375"/>
    </location>
</feature>
<dbReference type="Proteomes" id="UP000322619">
    <property type="component" value="Unassembled WGS sequence"/>
</dbReference>
<dbReference type="InterPro" id="IPR050469">
    <property type="entry name" value="Diguanylate_Cyclase"/>
</dbReference>
<dbReference type="CDD" id="cd00130">
    <property type="entry name" value="PAS"/>
    <property type="match status" value="1"/>
</dbReference>
<dbReference type="PANTHER" id="PTHR45138:SF9">
    <property type="entry name" value="DIGUANYLATE CYCLASE DGCM-RELATED"/>
    <property type="match status" value="1"/>
</dbReference>
<evidence type="ECO:0000259" key="4">
    <source>
        <dbReference type="PROSITE" id="PS50887"/>
    </source>
</evidence>
<dbReference type="AlphaFoldDB" id="A0A5D0WW29"/>
<dbReference type="Pfam" id="PF13426">
    <property type="entry name" value="PAS_9"/>
    <property type="match status" value="1"/>
</dbReference>
<feature type="transmembrane region" description="Helical" evidence="1">
    <location>
        <begin position="300"/>
        <end position="321"/>
    </location>
</feature>
<comment type="caution">
    <text evidence="5">The sequence shown here is derived from an EMBL/GenBank/DDBJ whole genome shotgun (WGS) entry which is preliminary data.</text>
</comment>
<feature type="domain" description="GGDEF" evidence="4">
    <location>
        <begin position="545"/>
        <end position="674"/>
    </location>
</feature>
<protein>
    <submittedName>
        <fullName evidence="5">Diguanylate cyclase</fullName>
    </submittedName>
</protein>
<dbReference type="InterPro" id="IPR000700">
    <property type="entry name" value="PAS-assoc_C"/>
</dbReference>
<evidence type="ECO:0000313" key="5">
    <source>
        <dbReference type="EMBL" id="TYC88454.1"/>
    </source>
</evidence>
<dbReference type="NCBIfam" id="TIGR00229">
    <property type="entry name" value="sensory_box"/>
    <property type="match status" value="1"/>
</dbReference>
<dbReference type="CDD" id="cd06225">
    <property type="entry name" value="HAMP"/>
    <property type="match status" value="1"/>
</dbReference>
<dbReference type="Pfam" id="PF00672">
    <property type="entry name" value="HAMP"/>
    <property type="match status" value="1"/>
</dbReference>
<name>A0A5D0WW29_9FIRM</name>
<dbReference type="PROSITE" id="PS50113">
    <property type="entry name" value="PAC"/>
    <property type="match status" value="1"/>
</dbReference>
<feature type="domain" description="PAC" evidence="2">
    <location>
        <begin position="447"/>
        <end position="499"/>
    </location>
</feature>
<dbReference type="EMBL" id="VSLA01000002">
    <property type="protein sequence ID" value="TYC88454.1"/>
    <property type="molecule type" value="Genomic_DNA"/>
</dbReference>
<dbReference type="GO" id="GO:0007165">
    <property type="term" value="P:signal transduction"/>
    <property type="evidence" value="ECO:0007669"/>
    <property type="project" value="InterPro"/>
</dbReference>
<accession>A0A5D0WW29</accession>
<evidence type="ECO:0000259" key="3">
    <source>
        <dbReference type="PROSITE" id="PS50885"/>
    </source>
</evidence>
<sequence length="675" mass="76527">MKFRNLSIKYSMMIVLVAIITPLYFLFAMINYNSIRNGILNNTQLAINQTRINIIDTIISTEKSYELVSTYYDEMMAESLQLFNAEYETQKGNVSAIDLDAIKARYHNNLDLYIIDENGVIIRTTFPSALGIDFKTVPDFFKTLTELRQRHDPEISHVTTDLVTGELRKWGYIPTADHRYVLEVGISPGSLSQFITQLNYTDMEKTVQDNNPFIADITVYDKNHIMLGSGQTETDPARIAMIDTVISNGTDQIITGDLGLLDQEYIYVNTFPGGMNDSQKVIAIRYQYDDIIRQINGTRMATLLVFLTYTVFSLLLIYFLVTRSITEPLIRLTNRIKGVSGTNLDFFMPVSGSNELGQLTQSFNELSAKLQSTLVTKTYLENVIDSVGDILIIMDSDLKILRINQYTRLFLGKHCGQIVGSPIDTIFDGSSSLRDLQAKLILNPRLENIEGTMIKDNHQKTTVIASISAYRSEDGQILGYILNAKDISKTKQILKKLEESNLFLKKQESILLTQSTIDALTGACNRGCIFNILEDIHANTPLLYSTFSVMMIDLDHFKSVNDRFGHQAGDTVLVETVQIIMDNLRKSDFLGRYGGEEFLIVMPDTTLNEGYQIAQRIRIKIKDTRFYHDRIELTISGGIAEWDHNSVSELIETADRLLYQAKKQGRNTILRTEKS</sequence>
<dbReference type="PROSITE" id="PS50885">
    <property type="entry name" value="HAMP"/>
    <property type="match status" value="1"/>
</dbReference>
<dbReference type="GO" id="GO:0016020">
    <property type="term" value="C:membrane"/>
    <property type="evidence" value="ECO:0007669"/>
    <property type="project" value="InterPro"/>
</dbReference>
<dbReference type="InterPro" id="IPR043128">
    <property type="entry name" value="Rev_trsase/Diguanyl_cyclase"/>
</dbReference>
<dbReference type="PANTHER" id="PTHR45138">
    <property type="entry name" value="REGULATORY COMPONENTS OF SENSORY TRANSDUCTION SYSTEM"/>
    <property type="match status" value="1"/>
</dbReference>
<dbReference type="Gene3D" id="6.10.340.10">
    <property type="match status" value="1"/>
</dbReference>
<dbReference type="InterPro" id="IPR000014">
    <property type="entry name" value="PAS"/>
</dbReference>
<organism evidence="5 6">
    <name type="scientific">Acetobacterium wieringae</name>
    <dbReference type="NCBI Taxonomy" id="52694"/>
    <lineage>
        <taxon>Bacteria</taxon>
        <taxon>Bacillati</taxon>
        <taxon>Bacillota</taxon>
        <taxon>Clostridia</taxon>
        <taxon>Eubacteriales</taxon>
        <taxon>Eubacteriaceae</taxon>
        <taxon>Acetobacterium</taxon>
    </lineage>
</organism>
<evidence type="ECO:0000256" key="1">
    <source>
        <dbReference type="SAM" id="Phobius"/>
    </source>
</evidence>
<dbReference type="SUPFAM" id="SSF55073">
    <property type="entry name" value="Nucleotide cyclase"/>
    <property type="match status" value="1"/>
</dbReference>
<dbReference type="PROSITE" id="PS50887">
    <property type="entry name" value="GGDEF"/>
    <property type="match status" value="1"/>
</dbReference>
<keyword evidence="1" id="KW-1133">Transmembrane helix</keyword>
<evidence type="ECO:0000313" key="6">
    <source>
        <dbReference type="Proteomes" id="UP000322619"/>
    </source>
</evidence>
<dbReference type="SMART" id="SM00267">
    <property type="entry name" value="GGDEF"/>
    <property type="match status" value="1"/>
</dbReference>
<keyword evidence="1" id="KW-0472">Membrane</keyword>
<dbReference type="GO" id="GO:0052621">
    <property type="term" value="F:diguanylate cyclase activity"/>
    <property type="evidence" value="ECO:0007669"/>
    <property type="project" value="TreeGrafter"/>
</dbReference>
<dbReference type="Pfam" id="PF00990">
    <property type="entry name" value="GGDEF"/>
    <property type="match status" value="1"/>
</dbReference>
<dbReference type="InterPro" id="IPR000160">
    <property type="entry name" value="GGDEF_dom"/>
</dbReference>
<dbReference type="InterPro" id="IPR035965">
    <property type="entry name" value="PAS-like_dom_sf"/>
</dbReference>
<dbReference type="InterPro" id="IPR029787">
    <property type="entry name" value="Nucleotide_cyclase"/>
</dbReference>
<keyword evidence="1" id="KW-0812">Transmembrane</keyword>
<dbReference type="CDD" id="cd01949">
    <property type="entry name" value="GGDEF"/>
    <property type="match status" value="1"/>
</dbReference>
<dbReference type="FunFam" id="3.30.70.270:FF:000001">
    <property type="entry name" value="Diguanylate cyclase domain protein"/>
    <property type="match status" value="1"/>
</dbReference>
<reference evidence="5 6" key="1">
    <citation type="submission" date="2019-08" db="EMBL/GenBank/DDBJ databases">
        <title>Isolation and enrichment of carboxydotrophic bacteria from anaerobic sludge for the production of bio-based chemicals from syngas.</title>
        <authorList>
            <person name="Antares A.L."/>
            <person name="Moreira J."/>
            <person name="Diender M."/>
            <person name="Parshina S.N."/>
            <person name="Stams A.J.M."/>
            <person name="Alves M."/>
            <person name="Alves J.I."/>
            <person name="Sousa D.Z."/>
        </authorList>
    </citation>
    <scope>NUCLEOTIDE SEQUENCE [LARGE SCALE GENOMIC DNA]</scope>
    <source>
        <strain evidence="5 6">JM</strain>
    </source>
</reference>
<dbReference type="InterPro" id="IPR003660">
    <property type="entry name" value="HAMP_dom"/>
</dbReference>
<dbReference type="NCBIfam" id="TIGR00254">
    <property type="entry name" value="GGDEF"/>
    <property type="match status" value="1"/>
</dbReference>
<gene>
    <name evidence="5" type="ORF">FXB42_02255</name>
</gene>
<evidence type="ECO:0000259" key="2">
    <source>
        <dbReference type="PROSITE" id="PS50113"/>
    </source>
</evidence>
<proteinExistence type="predicted"/>
<dbReference type="SUPFAM" id="SSF55785">
    <property type="entry name" value="PYP-like sensor domain (PAS domain)"/>
    <property type="match status" value="1"/>
</dbReference>
<dbReference type="RefSeq" id="WP_148636503.1">
    <property type="nucleotide sequence ID" value="NZ_JAYFRG010000035.1"/>
</dbReference>